<evidence type="ECO:0000313" key="2">
    <source>
        <dbReference type="EMBL" id="GAA2656116.1"/>
    </source>
</evidence>
<organism evidence="2 3">
    <name type="scientific">Streptomyces vastus</name>
    <dbReference type="NCBI Taxonomy" id="285451"/>
    <lineage>
        <taxon>Bacteria</taxon>
        <taxon>Bacillati</taxon>
        <taxon>Actinomycetota</taxon>
        <taxon>Actinomycetes</taxon>
        <taxon>Kitasatosporales</taxon>
        <taxon>Streptomycetaceae</taxon>
        <taxon>Streptomyces</taxon>
    </lineage>
</organism>
<name>A0ABP6E2T2_9ACTN</name>
<keyword evidence="3" id="KW-1185">Reference proteome</keyword>
<evidence type="ECO:0000313" key="3">
    <source>
        <dbReference type="Proteomes" id="UP001500151"/>
    </source>
</evidence>
<comment type="caution">
    <text evidence="2">The sequence shown here is derived from an EMBL/GenBank/DDBJ whole genome shotgun (WGS) entry which is preliminary data.</text>
</comment>
<dbReference type="RefSeq" id="WP_344395231.1">
    <property type="nucleotide sequence ID" value="NZ_BAAASJ010000113.1"/>
</dbReference>
<protein>
    <recommendedName>
        <fullName evidence="4">DUF222 domain-containing protein</fullName>
    </recommendedName>
</protein>
<sequence length="306" mass="32841">MTVMTDALIPALEDVREAHAAVIDRFRADMAVTAVGPRHQALRRHVVGTADRLARVDDHVREIRPRTLMRDTSELVRSVSDGAVRTVRVPLQAVIASGLLRGGRQATERGRLKNAEGEYAAVARALVSCRAGESIAAVADDEEAVDLLAALRRQDEQLLQALESSVDEEAQALAAAAAKAGRTVKGNGGPTAAAGQVVRTTVARIREVVRGGGQQTRRTAAGAPEETPSVTRMAEQVQGAVTREEDLPIPGYGRLAATDIVQRLRDLSQSQLTVIEGFERAHANRATVLQAIEELRGSRPRRNTTP</sequence>
<dbReference type="Proteomes" id="UP001500151">
    <property type="component" value="Unassembled WGS sequence"/>
</dbReference>
<proteinExistence type="predicted"/>
<accession>A0ABP6E2T2</accession>
<evidence type="ECO:0008006" key="4">
    <source>
        <dbReference type="Google" id="ProtNLM"/>
    </source>
</evidence>
<reference evidence="3" key="1">
    <citation type="journal article" date="2019" name="Int. J. Syst. Evol. Microbiol.">
        <title>The Global Catalogue of Microorganisms (GCM) 10K type strain sequencing project: providing services to taxonomists for standard genome sequencing and annotation.</title>
        <authorList>
            <consortium name="The Broad Institute Genomics Platform"/>
            <consortium name="The Broad Institute Genome Sequencing Center for Infectious Disease"/>
            <person name="Wu L."/>
            <person name="Ma J."/>
        </authorList>
    </citation>
    <scope>NUCLEOTIDE SEQUENCE [LARGE SCALE GENOMIC DNA]</scope>
    <source>
        <strain evidence="3">JCM 4524</strain>
    </source>
</reference>
<dbReference type="EMBL" id="BAAASJ010000113">
    <property type="protein sequence ID" value="GAA2656116.1"/>
    <property type="molecule type" value="Genomic_DNA"/>
</dbReference>
<evidence type="ECO:0000256" key="1">
    <source>
        <dbReference type="SAM" id="MobiDB-lite"/>
    </source>
</evidence>
<gene>
    <name evidence="2" type="ORF">GCM10010307_69370</name>
</gene>
<feature type="region of interest" description="Disordered" evidence="1">
    <location>
        <begin position="210"/>
        <end position="229"/>
    </location>
</feature>